<reference evidence="2 3" key="1">
    <citation type="submission" date="2020-07" db="EMBL/GenBank/DDBJ databases">
        <title>Vibrio marinisediminis sp. nov., isolated from marine sediment.</title>
        <authorList>
            <person name="Ji X."/>
        </authorList>
    </citation>
    <scope>NUCLEOTIDE SEQUENCE [LARGE SCALE GENOMIC DNA]</scope>
    <source>
        <strain evidence="2 3">404</strain>
    </source>
</reference>
<dbReference type="InterPro" id="IPR025557">
    <property type="entry name" value="DUF4282"/>
</dbReference>
<dbReference type="AlphaFoldDB" id="A0A7W2IUW9"/>
<evidence type="ECO:0000256" key="1">
    <source>
        <dbReference type="SAM" id="Phobius"/>
    </source>
</evidence>
<feature type="transmembrane region" description="Helical" evidence="1">
    <location>
        <begin position="42"/>
        <end position="62"/>
    </location>
</feature>
<organism evidence="2 3">
    <name type="scientific">Vibrio marinisediminis</name>
    <dbReference type="NCBI Taxonomy" id="2758441"/>
    <lineage>
        <taxon>Bacteria</taxon>
        <taxon>Pseudomonadati</taxon>
        <taxon>Pseudomonadota</taxon>
        <taxon>Gammaproteobacteria</taxon>
        <taxon>Vibrionales</taxon>
        <taxon>Vibrionaceae</taxon>
        <taxon>Vibrio</taxon>
    </lineage>
</organism>
<name>A0A7W2IUW9_9VIBR</name>
<dbReference type="Pfam" id="PF14110">
    <property type="entry name" value="DUF4282"/>
    <property type="match status" value="1"/>
</dbReference>
<dbReference type="RefSeq" id="WP_182110074.1">
    <property type="nucleotide sequence ID" value="NZ_JACFYF010000013.1"/>
</dbReference>
<gene>
    <name evidence="2" type="ORF">H2O73_16750</name>
</gene>
<evidence type="ECO:0000313" key="3">
    <source>
        <dbReference type="Proteomes" id="UP000571701"/>
    </source>
</evidence>
<keyword evidence="1" id="KW-0812">Transmembrane</keyword>
<feature type="transmembrane region" description="Helical" evidence="1">
    <location>
        <begin position="15"/>
        <end position="36"/>
    </location>
</feature>
<keyword evidence="1" id="KW-0472">Membrane</keyword>
<dbReference type="Proteomes" id="UP000571701">
    <property type="component" value="Unassembled WGS sequence"/>
</dbReference>
<protein>
    <submittedName>
        <fullName evidence="2">DUF4282 domain-containing protein</fullName>
    </submittedName>
</protein>
<keyword evidence="1" id="KW-1133">Transmembrane helix</keyword>
<proteinExistence type="predicted"/>
<sequence>MKSVFFFDSMLTPKIVTFIYWLLLLVSIVGGLATIFTGYGSSAIFLGLLQIVGGVLGARIWCELMIVIFKINGNLQKLVDRKQGE</sequence>
<evidence type="ECO:0000313" key="2">
    <source>
        <dbReference type="EMBL" id="MBA5764016.1"/>
    </source>
</evidence>
<dbReference type="EMBL" id="JACFYF010000013">
    <property type="protein sequence ID" value="MBA5764016.1"/>
    <property type="molecule type" value="Genomic_DNA"/>
</dbReference>
<keyword evidence="3" id="KW-1185">Reference proteome</keyword>
<accession>A0A7W2IUW9</accession>
<comment type="caution">
    <text evidence="2">The sequence shown here is derived from an EMBL/GenBank/DDBJ whole genome shotgun (WGS) entry which is preliminary data.</text>
</comment>